<name>A0A4Y2AVQ1_ARAVE</name>
<dbReference type="EMBL" id="BGPR01000031">
    <property type="protein sequence ID" value="GBL83255.1"/>
    <property type="molecule type" value="Genomic_DNA"/>
</dbReference>
<comment type="caution">
    <text evidence="2">The sequence shown here is derived from an EMBL/GenBank/DDBJ whole genome shotgun (WGS) entry which is preliminary data.</text>
</comment>
<proteinExistence type="predicted"/>
<protein>
    <submittedName>
        <fullName evidence="2">Uncharacterized protein</fullName>
    </submittedName>
</protein>
<reference evidence="2 3" key="1">
    <citation type="journal article" date="2019" name="Sci. Rep.">
        <title>Orb-weaving spider Araneus ventricosus genome elucidates the spidroin gene catalogue.</title>
        <authorList>
            <person name="Kono N."/>
            <person name="Nakamura H."/>
            <person name="Ohtoshi R."/>
            <person name="Moran D.A.P."/>
            <person name="Shinohara A."/>
            <person name="Yoshida Y."/>
            <person name="Fujiwara M."/>
            <person name="Mori M."/>
            <person name="Tomita M."/>
            <person name="Arakawa K."/>
        </authorList>
    </citation>
    <scope>NUCLEOTIDE SEQUENCE [LARGE SCALE GENOMIC DNA]</scope>
</reference>
<feature type="compositionally biased region" description="Low complexity" evidence="1">
    <location>
        <begin position="173"/>
        <end position="186"/>
    </location>
</feature>
<evidence type="ECO:0000256" key="1">
    <source>
        <dbReference type="SAM" id="MobiDB-lite"/>
    </source>
</evidence>
<dbReference type="AlphaFoldDB" id="A0A4Y2AVQ1"/>
<dbReference type="Proteomes" id="UP000499080">
    <property type="component" value="Unassembled WGS sequence"/>
</dbReference>
<evidence type="ECO:0000313" key="2">
    <source>
        <dbReference type="EMBL" id="GBL83255.1"/>
    </source>
</evidence>
<feature type="compositionally biased region" description="Basic and acidic residues" evidence="1">
    <location>
        <begin position="190"/>
        <end position="200"/>
    </location>
</feature>
<gene>
    <name evidence="2" type="ORF">AVEN_165438_1</name>
</gene>
<feature type="compositionally biased region" description="Basic and acidic residues" evidence="1">
    <location>
        <begin position="93"/>
        <end position="102"/>
    </location>
</feature>
<accession>A0A4Y2AVQ1</accession>
<feature type="region of interest" description="Disordered" evidence="1">
    <location>
        <begin position="146"/>
        <end position="255"/>
    </location>
</feature>
<feature type="compositionally biased region" description="Basic and acidic residues" evidence="1">
    <location>
        <begin position="63"/>
        <end position="86"/>
    </location>
</feature>
<evidence type="ECO:0000313" key="3">
    <source>
        <dbReference type="Proteomes" id="UP000499080"/>
    </source>
</evidence>
<feature type="region of interest" description="Disordered" evidence="1">
    <location>
        <begin position="30"/>
        <end position="108"/>
    </location>
</feature>
<sequence length="255" mass="26799">MAESKELTHASITLSDLSLDSSIFLESLKGSTRQTVPSDDEIVFLDDTQRSAVAGESGDECAGEDKKEGVDGANGDKKIEEGKAPEESNGPDKGSERPKESDVTDPGLSALLERATALLAELGLDDYKGGQVLGLIFEAFGLRSGSMSHKARIVSKPDTQTSNKTTRGKRTKTAVAPPKVPKVTKPAPKRKADAPKEKPVEQAAEQPTSAPQSFAAAARKGASVAQNPPVRGSAQSTKKAPPGRTPRLRPESSSL</sequence>
<keyword evidence="3" id="KW-1185">Reference proteome</keyword>
<organism evidence="2 3">
    <name type="scientific">Araneus ventricosus</name>
    <name type="common">Orbweaver spider</name>
    <name type="synonym">Epeira ventricosa</name>
    <dbReference type="NCBI Taxonomy" id="182803"/>
    <lineage>
        <taxon>Eukaryota</taxon>
        <taxon>Metazoa</taxon>
        <taxon>Ecdysozoa</taxon>
        <taxon>Arthropoda</taxon>
        <taxon>Chelicerata</taxon>
        <taxon>Arachnida</taxon>
        <taxon>Araneae</taxon>
        <taxon>Araneomorphae</taxon>
        <taxon>Entelegynae</taxon>
        <taxon>Araneoidea</taxon>
        <taxon>Araneidae</taxon>
        <taxon>Araneus</taxon>
    </lineage>
</organism>